<gene>
    <name evidence="2" type="ORF">K461DRAFT_28503</name>
</gene>
<reference evidence="2" key="1">
    <citation type="journal article" date="2020" name="Stud. Mycol.">
        <title>101 Dothideomycetes genomes: a test case for predicting lifestyles and emergence of pathogens.</title>
        <authorList>
            <person name="Haridas S."/>
            <person name="Albert R."/>
            <person name="Binder M."/>
            <person name="Bloem J."/>
            <person name="Labutti K."/>
            <person name="Salamov A."/>
            <person name="Andreopoulos B."/>
            <person name="Baker S."/>
            <person name="Barry K."/>
            <person name="Bills G."/>
            <person name="Bluhm B."/>
            <person name="Cannon C."/>
            <person name="Castanera R."/>
            <person name="Culley D."/>
            <person name="Daum C."/>
            <person name="Ezra D."/>
            <person name="Gonzalez J."/>
            <person name="Henrissat B."/>
            <person name="Kuo A."/>
            <person name="Liang C."/>
            <person name="Lipzen A."/>
            <person name="Lutzoni F."/>
            <person name="Magnuson J."/>
            <person name="Mondo S."/>
            <person name="Nolan M."/>
            <person name="Ohm R."/>
            <person name="Pangilinan J."/>
            <person name="Park H.-J."/>
            <person name="Ramirez L."/>
            <person name="Alfaro M."/>
            <person name="Sun H."/>
            <person name="Tritt A."/>
            <person name="Yoshinaga Y."/>
            <person name="Zwiers L.-H."/>
            <person name="Turgeon B."/>
            <person name="Goodwin S."/>
            <person name="Spatafora J."/>
            <person name="Crous P."/>
            <person name="Grigoriev I."/>
        </authorList>
    </citation>
    <scope>NUCLEOTIDE SEQUENCE</scope>
    <source>
        <strain evidence="2">CBS 260.36</strain>
    </source>
</reference>
<feature type="compositionally biased region" description="Polar residues" evidence="1">
    <location>
        <begin position="319"/>
        <end position="334"/>
    </location>
</feature>
<feature type="compositionally biased region" description="Basic and acidic residues" evidence="1">
    <location>
        <begin position="604"/>
        <end position="619"/>
    </location>
</feature>
<feature type="region of interest" description="Disordered" evidence="1">
    <location>
        <begin position="315"/>
        <end position="334"/>
    </location>
</feature>
<organism evidence="2 3">
    <name type="scientific">Myriangium duriaei CBS 260.36</name>
    <dbReference type="NCBI Taxonomy" id="1168546"/>
    <lineage>
        <taxon>Eukaryota</taxon>
        <taxon>Fungi</taxon>
        <taxon>Dikarya</taxon>
        <taxon>Ascomycota</taxon>
        <taxon>Pezizomycotina</taxon>
        <taxon>Dothideomycetes</taxon>
        <taxon>Dothideomycetidae</taxon>
        <taxon>Myriangiales</taxon>
        <taxon>Myriangiaceae</taxon>
        <taxon>Myriangium</taxon>
    </lineage>
</organism>
<feature type="region of interest" description="Disordered" evidence="1">
    <location>
        <begin position="251"/>
        <end position="271"/>
    </location>
</feature>
<name>A0A9P4JCD5_9PEZI</name>
<dbReference type="OrthoDB" id="10690594at2759"/>
<evidence type="ECO:0000313" key="2">
    <source>
        <dbReference type="EMBL" id="KAF2158015.1"/>
    </source>
</evidence>
<feature type="region of interest" description="Disordered" evidence="1">
    <location>
        <begin position="443"/>
        <end position="515"/>
    </location>
</feature>
<feature type="compositionally biased region" description="Polar residues" evidence="1">
    <location>
        <begin position="620"/>
        <end position="641"/>
    </location>
</feature>
<dbReference type="AlphaFoldDB" id="A0A9P4JCD5"/>
<feature type="compositionally biased region" description="Polar residues" evidence="1">
    <location>
        <begin position="457"/>
        <end position="501"/>
    </location>
</feature>
<keyword evidence="3" id="KW-1185">Reference proteome</keyword>
<feature type="region of interest" description="Disordered" evidence="1">
    <location>
        <begin position="369"/>
        <end position="421"/>
    </location>
</feature>
<feature type="region of interest" description="Disordered" evidence="1">
    <location>
        <begin position="589"/>
        <end position="642"/>
    </location>
</feature>
<feature type="compositionally biased region" description="Polar residues" evidence="1">
    <location>
        <begin position="251"/>
        <end position="264"/>
    </location>
</feature>
<dbReference type="EMBL" id="ML996081">
    <property type="protein sequence ID" value="KAF2158015.1"/>
    <property type="molecule type" value="Genomic_DNA"/>
</dbReference>
<evidence type="ECO:0000256" key="1">
    <source>
        <dbReference type="SAM" id="MobiDB-lite"/>
    </source>
</evidence>
<protein>
    <submittedName>
        <fullName evidence="2">Uncharacterized protein</fullName>
    </submittedName>
</protein>
<proteinExistence type="predicted"/>
<sequence length="775" mass="84995">MGNLVQVNLVFTRPHSISVYHLHSPSLFRLDHHSRTSTIYSRPDRPKIAAMTNQRLYKPDTFDDCVEEAASMIASQPIHIIRHLIQLIGFQDKGMHDNYLADYVELSLPSQTISVQQQAVNQVEHYRRQGQWAQAILVDDTLLQQQHATPVPIDPDPSDVEMTDFNTPHNICEHSHRPGNPYITPHSLGNDNVAMESDWADIDRLPDVHREPSLAFDFSNWLTGLHHRQVGGELDNLDLTQKMDPFAVTHLSNPLPTSTQGETTTPRRQDTNSFALLTPLSILSFRKPSPSVPVEDDRASDLLHDGRFESSFLEEQVESRMSTPCPQPANVSPGSQLLSELNVARLQDPSSPGAPSGMSFASVSVLEADQGTSEVGDRGTDRGPGMDASQSETEPLEDVEARSGGALHPRSEVAATEANETELGRTLSPGILSLEPDEALTVKSKDARSGVVGGARTISTPLSQSESRLSTTPVASQAQSPQHRTSSIIPSIERQSSFPSNHRNHGNEYITPMPDVHKNLSVKPVASLEDQLTRNQNPASNKAPHQHVRASSVSPLSDELRDLLAAEQANGIRNSDQLFCYSPTPPLFDEMSVHDTDEQPATPHPDRITRRSDTDEHLTHQSPAQVSSHSTPAEATNTASLPTAARSSADVILISDDEEADCVITSSSSTRKRKRTCPSTQTKLSDKPVILSPGTLSHADNALRFPAEALLEQLSITIPRTQIQMTALTETVVEDKAATKRNAEDVEALRKDNVRLQKVVEGLIGRVSALERRGR</sequence>
<feature type="region of interest" description="Disordered" evidence="1">
    <location>
        <begin position="535"/>
        <end position="554"/>
    </location>
</feature>
<dbReference type="Proteomes" id="UP000799439">
    <property type="component" value="Unassembled WGS sequence"/>
</dbReference>
<evidence type="ECO:0000313" key="3">
    <source>
        <dbReference type="Proteomes" id="UP000799439"/>
    </source>
</evidence>
<accession>A0A9P4JCD5</accession>
<comment type="caution">
    <text evidence="2">The sequence shown here is derived from an EMBL/GenBank/DDBJ whole genome shotgun (WGS) entry which is preliminary data.</text>
</comment>